<reference evidence="3" key="2">
    <citation type="submission" date="2016-04" db="EMBL/GenBank/DDBJ databases">
        <title>First Complete Genome Sequence of a Subdivision 6 Acidobacterium.</title>
        <authorList>
            <person name="Huang S."/>
            <person name="Vieira S."/>
            <person name="Bunk B."/>
            <person name="Riedel T."/>
            <person name="Sproeer C."/>
            <person name="Overmann J."/>
        </authorList>
    </citation>
    <scope>NUCLEOTIDE SEQUENCE [LARGE SCALE GENOMIC DNA]</scope>
    <source>
        <strain evidence="3">DSM 100886 HEG_-6_39</strain>
    </source>
</reference>
<evidence type="ECO:0000256" key="1">
    <source>
        <dbReference type="SAM" id="Phobius"/>
    </source>
</evidence>
<accession>A0A143PVI5</accession>
<keyword evidence="3" id="KW-1185">Reference proteome</keyword>
<dbReference type="Proteomes" id="UP000076079">
    <property type="component" value="Chromosome"/>
</dbReference>
<organism evidence="2 3">
    <name type="scientific">Luteitalea pratensis</name>
    <dbReference type="NCBI Taxonomy" id="1855912"/>
    <lineage>
        <taxon>Bacteria</taxon>
        <taxon>Pseudomonadati</taxon>
        <taxon>Acidobacteriota</taxon>
        <taxon>Vicinamibacteria</taxon>
        <taxon>Vicinamibacterales</taxon>
        <taxon>Vicinamibacteraceae</taxon>
        <taxon>Luteitalea</taxon>
    </lineage>
</organism>
<feature type="transmembrane region" description="Helical" evidence="1">
    <location>
        <begin position="93"/>
        <end position="112"/>
    </location>
</feature>
<gene>
    <name evidence="2" type="ORF">LuPra_05109</name>
</gene>
<keyword evidence="1" id="KW-1133">Transmembrane helix</keyword>
<feature type="transmembrane region" description="Helical" evidence="1">
    <location>
        <begin position="6"/>
        <end position="25"/>
    </location>
</feature>
<reference evidence="2 3" key="1">
    <citation type="journal article" date="2016" name="Genome Announc.">
        <title>First Complete Genome Sequence of a Subdivision 6 Acidobacterium Strain.</title>
        <authorList>
            <person name="Huang S."/>
            <person name="Vieira S."/>
            <person name="Bunk B."/>
            <person name="Riedel T."/>
            <person name="Sproer C."/>
            <person name="Overmann J."/>
        </authorList>
    </citation>
    <scope>NUCLEOTIDE SEQUENCE [LARGE SCALE GENOMIC DNA]</scope>
    <source>
        <strain evidence="3">DSM 100886 HEG_-6_39</strain>
    </source>
</reference>
<evidence type="ECO:0000313" key="3">
    <source>
        <dbReference type="Proteomes" id="UP000076079"/>
    </source>
</evidence>
<dbReference type="AlphaFoldDB" id="A0A143PVI5"/>
<dbReference type="KEGG" id="abac:LuPra_05109"/>
<sequence>MSENVALLTLLVIAAVSLRLLWWFMSRQKEKRNGQQPCPLCAEDIKCIDTGCRHCGSVVPAEPFPAPVVQQAMYEATTVSPWVDAVVRSRTGFVLLLFPPTALVLWIADVVIRPSVAVVMRYLNGSSRRRISEEERKKGRAVRSESS</sequence>
<evidence type="ECO:0000313" key="2">
    <source>
        <dbReference type="EMBL" id="AMY11844.1"/>
    </source>
</evidence>
<proteinExistence type="predicted"/>
<name>A0A143PVI5_LUTPR</name>
<dbReference type="EMBL" id="CP015136">
    <property type="protein sequence ID" value="AMY11844.1"/>
    <property type="molecule type" value="Genomic_DNA"/>
</dbReference>
<protein>
    <submittedName>
        <fullName evidence="2">Uncharacterized protein</fullName>
    </submittedName>
</protein>
<keyword evidence="1" id="KW-0812">Transmembrane</keyword>
<keyword evidence="1" id="KW-0472">Membrane</keyword>